<dbReference type="SUPFAM" id="SSF51905">
    <property type="entry name" value="FAD/NAD(P)-binding domain"/>
    <property type="match status" value="1"/>
</dbReference>
<comment type="cofactor">
    <cofactor evidence="1">
        <name>FAD</name>
        <dbReference type="ChEBI" id="CHEBI:57692"/>
    </cofactor>
</comment>
<evidence type="ECO:0000313" key="6">
    <source>
        <dbReference type="EMBL" id="GGF23620.1"/>
    </source>
</evidence>
<dbReference type="GO" id="GO:0016491">
    <property type="term" value="F:oxidoreductase activity"/>
    <property type="evidence" value="ECO:0007669"/>
    <property type="project" value="UniProtKB-KW"/>
</dbReference>
<dbReference type="InterPro" id="IPR050097">
    <property type="entry name" value="Ferredoxin-NADP_redctase_2"/>
</dbReference>
<proteinExistence type="predicted"/>
<sequence length="296" mass="32170">MNYDCIIIGGGVAGLQASIQLGRYMRKVAVIDAEEGRSTLCQKYNNILGFPHGVSGDTLRQAGREHAERLGVHFYKDEVCHLHKESGWFEAEGQISLRGKTVLLATGVKDHIPNIPGIEPCLGLSVFVCPDCDGYEIKGKKTAVLGTGDVGAGMALTLSYWSSDLIYINHDSKQVSQKLQAKLNEHTIVTENDSIQDVIHENGQIQIIKTASGRQYEVDKAFVAFGGNQVRSDLAVQLGAETLKNHHIIVDPQTKMTSVHGLWAAGDTVAHSELVTAAMGEASIAALWIHKKLMNE</sequence>
<dbReference type="PRINTS" id="PR00469">
    <property type="entry name" value="PNDRDTASEII"/>
</dbReference>
<dbReference type="PANTHER" id="PTHR48105">
    <property type="entry name" value="THIOREDOXIN REDUCTASE 1-RELATED-RELATED"/>
    <property type="match status" value="1"/>
</dbReference>
<feature type="domain" description="FAD/NAD(P)-binding" evidence="5">
    <location>
        <begin position="3"/>
        <end position="282"/>
    </location>
</feature>
<comment type="caution">
    <text evidence="6">The sequence shown here is derived from an EMBL/GenBank/DDBJ whole genome shotgun (WGS) entry which is preliminary data.</text>
</comment>
<keyword evidence="7" id="KW-1185">Reference proteome</keyword>
<evidence type="ECO:0000259" key="5">
    <source>
        <dbReference type="Pfam" id="PF07992"/>
    </source>
</evidence>
<evidence type="ECO:0000256" key="4">
    <source>
        <dbReference type="ARBA" id="ARBA00023002"/>
    </source>
</evidence>
<reference evidence="6" key="2">
    <citation type="submission" date="2020-09" db="EMBL/GenBank/DDBJ databases">
        <authorList>
            <person name="Sun Q."/>
            <person name="Zhou Y."/>
        </authorList>
    </citation>
    <scope>NUCLEOTIDE SEQUENCE</scope>
    <source>
        <strain evidence="6">CGMCC 1.12153</strain>
    </source>
</reference>
<keyword evidence="3" id="KW-0285">Flavoprotein</keyword>
<organism evidence="6 7">
    <name type="scientific">Halobacillus andaensis</name>
    <dbReference type="NCBI Taxonomy" id="1176239"/>
    <lineage>
        <taxon>Bacteria</taxon>
        <taxon>Bacillati</taxon>
        <taxon>Bacillota</taxon>
        <taxon>Bacilli</taxon>
        <taxon>Bacillales</taxon>
        <taxon>Bacillaceae</taxon>
        <taxon>Halobacillus</taxon>
    </lineage>
</organism>
<keyword evidence="4" id="KW-0560">Oxidoreductase</keyword>
<dbReference type="PRINTS" id="PR00368">
    <property type="entry name" value="FADPNR"/>
</dbReference>
<gene>
    <name evidence="6" type="ORF">GCM10010954_23050</name>
</gene>
<comment type="subunit">
    <text evidence="2">Homodimer.</text>
</comment>
<dbReference type="InterPro" id="IPR023753">
    <property type="entry name" value="FAD/NAD-binding_dom"/>
</dbReference>
<dbReference type="Pfam" id="PF07992">
    <property type="entry name" value="Pyr_redox_2"/>
    <property type="match status" value="1"/>
</dbReference>
<protein>
    <submittedName>
        <fullName evidence="6">Pyridine nucleotide-disulfide oxidoreductase</fullName>
    </submittedName>
</protein>
<name>A0A917EVU6_HALAA</name>
<dbReference type="InterPro" id="IPR036188">
    <property type="entry name" value="FAD/NAD-bd_sf"/>
</dbReference>
<evidence type="ECO:0000256" key="2">
    <source>
        <dbReference type="ARBA" id="ARBA00011738"/>
    </source>
</evidence>
<evidence type="ECO:0000313" key="7">
    <source>
        <dbReference type="Proteomes" id="UP000660110"/>
    </source>
</evidence>
<evidence type="ECO:0000256" key="1">
    <source>
        <dbReference type="ARBA" id="ARBA00001974"/>
    </source>
</evidence>
<accession>A0A917EVU6</accession>
<evidence type="ECO:0000256" key="3">
    <source>
        <dbReference type="ARBA" id="ARBA00022630"/>
    </source>
</evidence>
<dbReference type="Gene3D" id="3.50.50.60">
    <property type="entry name" value="FAD/NAD(P)-binding domain"/>
    <property type="match status" value="2"/>
</dbReference>
<dbReference type="RefSeq" id="WP_188377675.1">
    <property type="nucleotide sequence ID" value="NZ_BMEL01000003.1"/>
</dbReference>
<dbReference type="EMBL" id="BMEL01000003">
    <property type="protein sequence ID" value="GGF23620.1"/>
    <property type="molecule type" value="Genomic_DNA"/>
</dbReference>
<dbReference type="Proteomes" id="UP000660110">
    <property type="component" value="Unassembled WGS sequence"/>
</dbReference>
<dbReference type="AlphaFoldDB" id="A0A917EVU6"/>
<reference evidence="6" key="1">
    <citation type="journal article" date="2014" name="Int. J. Syst. Evol. Microbiol.">
        <title>Complete genome sequence of Corynebacterium casei LMG S-19264T (=DSM 44701T), isolated from a smear-ripened cheese.</title>
        <authorList>
            <consortium name="US DOE Joint Genome Institute (JGI-PGF)"/>
            <person name="Walter F."/>
            <person name="Albersmeier A."/>
            <person name="Kalinowski J."/>
            <person name="Ruckert C."/>
        </authorList>
    </citation>
    <scope>NUCLEOTIDE SEQUENCE</scope>
    <source>
        <strain evidence="6">CGMCC 1.12153</strain>
    </source>
</reference>